<dbReference type="Proteomes" id="UP001451782">
    <property type="component" value="Chromosome"/>
</dbReference>
<keyword evidence="1" id="KW-0472">Membrane</keyword>
<keyword evidence="1" id="KW-0812">Transmembrane</keyword>
<name>A0AAN0NI07_9RHOB</name>
<dbReference type="AlphaFoldDB" id="A0AAN0NI07"/>
<proteinExistence type="predicted"/>
<evidence type="ECO:0000256" key="1">
    <source>
        <dbReference type="SAM" id="Phobius"/>
    </source>
</evidence>
<dbReference type="RefSeq" id="WP_342071071.1">
    <property type="nucleotide sequence ID" value="NZ_CP151762.1"/>
</dbReference>
<keyword evidence="3" id="KW-1185">Reference proteome</keyword>
<dbReference type="EMBL" id="CP151762">
    <property type="protein sequence ID" value="WZU64710.1"/>
    <property type="molecule type" value="Genomic_DNA"/>
</dbReference>
<protein>
    <submittedName>
        <fullName evidence="2">Uncharacterized protein</fullName>
    </submittedName>
</protein>
<evidence type="ECO:0000313" key="2">
    <source>
        <dbReference type="EMBL" id="WZU64710.1"/>
    </source>
</evidence>
<feature type="transmembrane region" description="Helical" evidence="1">
    <location>
        <begin position="21"/>
        <end position="39"/>
    </location>
</feature>
<sequence>MRTSTGLGALDKGKLAKAMPPSALLFAIGLMVCTRYTLWADNAN</sequence>
<keyword evidence="1" id="KW-1133">Transmembrane helix</keyword>
<gene>
    <name evidence="2" type="ORF">AABB28_05385</name>
</gene>
<evidence type="ECO:0000313" key="3">
    <source>
        <dbReference type="Proteomes" id="UP001451782"/>
    </source>
</evidence>
<organism evidence="2 3">
    <name type="scientific">Yoonia algicola</name>
    <dbReference type="NCBI Taxonomy" id="3137368"/>
    <lineage>
        <taxon>Bacteria</taxon>
        <taxon>Pseudomonadati</taxon>
        <taxon>Pseudomonadota</taxon>
        <taxon>Alphaproteobacteria</taxon>
        <taxon>Rhodobacterales</taxon>
        <taxon>Paracoccaceae</taxon>
        <taxon>Yoonia</taxon>
    </lineage>
</organism>
<dbReference type="KEGG" id="yag:AABB28_05385"/>
<accession>A0AAN0NI07</accession>
<reference evidence="2 3" key="1">
    <citation type="submission" date="2024-04" db="EMBL/GenBank/DDBJ databases">
        <title>Phylogenomic analyses of a clade within the roseobacter group suggest taxonomic reassignments of species of the genera Aestuariivita, Citreicella, Loktanella, Nautella, Pelagibaca, Ruegeria, Thalassobius, Thiobacimonas and Tropicibacter, and the proposal o.</title>
        <authorList>
            <person name="Jeon C.O."/>
        </authorList>
    </citation>
    <scope>NUCLEOTIDE SEQUENCE [LARGE SCALE GENOMIC DNA]</scope>
    <source>
        <strain evidence="2 3">G8-12</strain>
    </source>
</reference>